<evidence type="ECO:0000313" key="7">
    <source>
        <dbReference type="EMBL" id="KXN74414.1"/>
    </source>
</evidence>
<proteinExistence type="inferred from homology"/>
<evidence type="ECO:0000256" key="4">
    <source>
        <dbReference type="ARBA" id="ARBA00022801"/>
    </source>
</evidence>
<dbReference type="GO" id="GO:0070008">
    <property type="term" value="F:serine-type exopeptidase activity"/>
    <property type="evidence" value="ECO:0007669"/>
    <property type="project" value="InterPro"/>
</dbReference>
<dbReference type="InterPro" id="IPR042269">
    <property type="entry name" value="Ser_carbopepase_S28_SKS"/>
</dbReference>
<keyword evidence="4" id="KW-0378">Hydrolase</keyword>
<dbReference type="EMBL" id="KQ964424">
    <property type="protein sequence ID" value="KXN74414.1"/>
    <property type="molecule type" value="Genomic_DNA"/>
</dbReference>
<dbReference type="Pfam" id="PF05577">
    <property type="entry name" value="Peptidase_S28"/>
    <property type="match status" value="1"/>
</dbReference>
<evidence type="ECO:0000256" key="5">
    <source>
        <dbReference type="ARBA" id="ARBA00023180"/>
    </source>
</evidence>
<dbReference type="InterPro" id="IPR008758">
    <property type="entry name" value="Peptidase_S28"/>
</dbReference>
<sequence>MLKLLLLQAGLISANIYFANRDFPNELADSTNTTVVASQAAPGTVLDKWFDQVIDHDDDEDDDAQTYKQKYFVNTEFYKPGGPAFLYVGGEGALTNRSISRGIIYEMAKEHNGILFGLEHRFYGESQPFKDWSIKSLKHLTTLNGIKDAGRFMKKVKNPLTGKVLKKTKWITVGGSYPGSLSAWIRQEYPHLVFASLASSAPVLAKEDFFEYDQVVGSALGPQCYKDIDLVRQYIDNIYDTKQDFESIKGLFKCNDVKDDILFLSAVSDMLAGIIQYNSPTLKPNVDSLCSGFANLTDIKDKVKYFADQLNLANTNNGQTCADVAAIDGIKNSTISADANMRQWVYQCCTEYGYWQTAPAQGPSTRSRHLTAEWANNFYCSKDIYGKKVGPPNNKYINKRFKALKNKTPRTIWVNGDADPWMALSVTDVKKSTPNRPIYVIKKGSHATDLGPDRPTDSASLTETRKAIRADITRWLSKKDY</sequence>
<reference evidence="7 8" key="1">
    <citation type="journal article" date="2015" name="Genome Biol. Evol.">
        <title>Phylogenomic analyses indicate that early fungi evolved digesting cell walls of algal ancestors of land plants.</title>
        <authorList>
            <person name="Chang Y."/>
            <person name="Wang S."/>
            <person name="Sekimoto S."/>
            <person name="Aerts A.L."/>
            <person name="Choi C."/>
            <person name="Clum A."/>
            <person name="LaButti K.M."/>
            <person name="Lindquist E.A."/>
            <person name="Yee Ngan C."/>
            <person name="Ohm R.A."/>
            <person name="Salamov A.A."/>
            <person name="Grigoriev I.V."/>
            <person name="Spatafora J.W."/>
            <person name="Berbee M.L."/>
        </authorList>
    </citation>
    <scope>NUCLEOTIDE SEQUENCE [LARGE SCALE GENOMIC DNA]</scope>
    <source>
        <strain evidence="7 8">NRRL 28638</strain>
    </source>
</reference>
<organism evidence="7 8">
    <name type="scientific">Conidiobolus coronatus (strain ATCC 28846 / CBS 209.66 / NRRL 28638)</name>
    <name type="common">Delacroixia coronata</name>
    <dbReference type="NCBI Taxonomy" id="796925"/>
    <lineage>
        <taxon>Eukaryota</taxon>
        <taxon>Fungi</taxon>
        <taxon>Fungi incertae sedis</taxon>
        <taxon>Zoopagomycota</taxon>
        <taxon>Entomophthoromycotina</taxon>
        <taxon>Entomophthoromycetes</taxon>
        <taxon>Entomophthorales</taxon>
        <taxon>Ancylistaceae</taxon>
        <taxon>Conidiobolus</taxon>
    </lineage>
</organism>
<evidence type="ECO:0000256" key="3">
    <source>
        <dbReference type="ARBA" id="ARBA00022729"/>
    </source>
</evidence>
<protein>
    <submittedName>
        <fullName evidence="7">Peptidase S28</fullName>
    </submittedName>
</protein>
<feature type="signal peptide" evidence="6">
    <location>
        <begin position="1"/>
        <end position="21"/>
    </location>
</feature>
<evidence type="ECO:0000313" key="8">
    <source>
        <dbReference type="Proteomes" id="UP000070444"/>
    </source>
</evidence>
<dbReference type="Proteomes" id="UP000070444">
    <property type="component" value="Unassembled WGS sequence"/>
</dbReference>
<name>A0A137PHD0_CONC2</name>
<dbReference type="GO" id="GO:0008239">
    <property type="term" value="F:dipeptidyl-peptidase activity"/>
    <property type="evidence" value="ECO:0007669"/>
    <property type="project" value="TreeGrafter"/>
</dbReference>
<comment type="similarity">
    <text evidence="1">Belongs to the peptidase S28 family.</text>
</comment>
<accession>A0A137PHD0</accession>
<gene>
    <name evidence="7" type="ORF">CONCODRAFT_14893</name>
</gene>
<keyword evidence="3 6" id="KW-0732">Signal</keyword>
<dbReference type="PANTHER" id="PTHR11010:SF117">
    <property type="entry name" value="SERINE PROTEASE 16"/>
    <property type="match status" value="1"/>
</dbReference>
<keyword evidence="8" id="KW-1185">Reference proteome</keyword>
<evidence type="ECO:0000256" key="2">
    <source>
        <dbReference type="ARBA" id="ARBA00022670"/>
    </source>
</evidence>
<dbReference type="SUPFAM" id="SSF53474">
    <property type="entry name" value="alpha/beta-Hydrolases"/>
    <property type="match status" value="1"/>
</dbReference>
<dbReference type="Gene3D" id="1.20.120.980">
    <property type="entry name" value="Serine carboxypeptidase S28, SKS domain"/>
    <property type="match status" value="1"/>
</dbReference>
<dbReference type="PANTHER" id="PTHR11010">
    <property type="entry name" value="PROTEASE S28 PRO-X CARBOXYPEPTIDASE-RELATED"/>
    <property type="match status" value="1"/>
</dbReference>
<evidence type="ECO:0000256" key="6">
    <source>
        <dbReference type="SAM" id="SignalP"/>
    </source>
</evidence>
<feature type="chain" id="PRO_5007294894" evidence="6">
    <location>
        <begin position="22"/>
        <end position="481"/>
    </location>
</feature>
<dbReference type="Gene3D" id="3.40.50.1820">
    <property type="entry name" value="alpha/beta hydrolase"/>
    <property type="match status" value="1"/>
</dbReference>
<dbReference type="AlphaFoldDB" id="A0A137PHD0"/>
<dbReference type="InterPro" id="IPR029058">
    <property type="entry name" value="AB_hydrolase_fold"/>
</dbReference>
<dbReference type="GO" id="GO:0006508">
    <property type="term" value="P:proteolysis"/>
    <property type="evidence" value="ECO:0007669"/>
    <property type="project" value="UniProtKB-KW"/>
</dbReference>
<dbReference type="OrthoDB" id="1735038at2759"/>
<keyword evidence="5" id="KW-0325">Glycoprotein</keyword>
<evidence type="ECO:0000256" key="1">
    <source>
        <dbReference type="ARBA" id="ARBA00011079"/>
    </source>
</evidence>
<keyword evidence="2" id="KW-0645">Protease</keyword>